<dbReference type="AlphaFoldDB" id="A0A4R2JF88"/>
<evidence type="ECO:0000313" key="2">
    <source>
        <dbReference type="EMBL" id="TCO58393.1"/>
    </source>
</evidence>
<keyword evidence="2" id="KW-0808">Transferase</keyword>
<protein>
    <submittedName>
        <fullName evidence="2">Methyltransferase family protein</fullName>
    </submittedName>
</protein>
<reference evidence="2 3" key="1">
    <citation type="submission" date="2019-03" db="EMBL/GenBank/DDBJ databases">
        <title>Genomic Encyclopedia of Type Strains, Phase IV (KMG-IV): sequencing the most valuable type-strain genomes for metagenomic binning, comparative biology and taxonomic classification.</title>
        <authorList>
            <person name="Goeker M."/>
        </authorList>
    </citation>
    <scope>NUCLEOTIDE SEQUENCE [LARGE SCALE GENOMIC DNA]</scope>
    <source>
        <strain evidence="2 3">DSM 45934</strain>
    </source>
</reference>
<keyword evidence="3" id="KW-1185">Reference proteome</keyword>
<sequence>MTEFDAALLAQSCWLELATGERITLPVERWQSAPDPSDEMMLAHCAGPALDIGCGPGRLAAELSARGVPVLGVDTSPVAIKLTLARGVVALRRNVFDRIPGEGRWRSVLLADGNVGIGGDPVRLLARVRQLVSVNGNALVEVEPPGAGVRHRAVRLNGTGRWFPWAWLGAEAVEETARRAGMRVRWVASQGRRWFTELVPA</sequence>
<organism evidence="2 3">
    <name type="scientific">Actinocrispum wychmicini</name>
    <dbReference type="NCBI Taxonomy" id="1213861"/>
    <lineage>
        <taxon>Bacteria</taxon>
        <taxon>Bacillati</taxon>
        <taxon>Actinomycetota</taxon>
        <taxon>Actinomycetes</taxon>
        <taxon>Pseudonocardiales</taxon>
        <taxon>Pseudonocardiaceae</taxon>
        <taxon>Actinocrispum</taxon>
    </lineage>
</organism>
<dbReference type="Pfam" id="PF13649">
    <property type="entry name" value="Methyltransf_25"/>
    <property type="match status" value="1"/>
</dbReference>
<accession>A0A4R2JF88</accession>
<dbReference type="GO" id="GO:0032259">
    <property type="term" value="P:methylation"/>
    <property type="evidence" value="ECO:0007669"/>
    <property type="project" value="UniProtKB-KW"/>
</dbReference>
<dbReference type="Gene3D" id="3.40.50.150">
    <property type="entry name" value="Vaccinia Virus protein VP39"/>
    <property type="match status" value="1"/>
</dbReference>
<evidence type="ECO:0000313" key="3">
    <source>
        <dbReference type="Proteomes" id="UP000295680"/>
    </source>
</evidence>
<dbReference type="GO" id="GO:0008168">
    <property type="term" value="F:methyltransferase activity"/>
    <property type="evidence" value="ECO:0007669"/>
    <property type="project" value="UniProtKB-KW"/>
</dbReference>
<dbReference type="InterPro" id="IPR029063">
    <property type="entry name" value="SAM-dependent_MTases_sf"/>
</dbReference>
<evidence type="ECO:0000259" key="1">
    <source>
        <dbReference type="Pfam" id="PF13649"/>
    </source>
</evidence>
<dbReference type="EMBL" id="SLWS01000005">
    <property type="protein sequence ID" value="TCO58393.1"/>
    <property type="molecule type" value="Genomic_DNA"/>
</dbReference>
<dbReference type="RefSeq" id="WP_132119113.1">
    <property type="nucleotide sequence ID" value="NZ_SLWS01000005.1"/>
</dbReference>
<dbReference type="SUPFAM" id="SSF53335">
    <property type="entry name" value="S-adenosyl-L-methionine-dependent methyltransferases"/>
    <property type="match status" value="1"/>
</dbReference>
<feature type="domain" description="Methyltransferase" evidence="1">
    <location>
        <begin position="50"/>
        <end position="87"/>
    </location>
</feature>
<dbReference type="CDD" id="cd02440">
    <property type="entry name" value="AdoMet_MTases"/>
    <property type="match status" value="1"/>
</dbReference>
<comment type="caution">
    <text evidence="2">The sequence shown here is derived from an EMBL/GenBank/DDBJ whole genome shotgun (WGS) entry which is preliminary data.</text>
</comment>
<gene>
    <name evidence="2" type="ORF">EV192_105461</name>
</gene>
<dbReference type="OrthoDB" id="4484556at2"/>
<name>A0A4R2JF88_9PSEU</name>
<keyword evidence="2" id="KW-0489">Methyltransferase</keyword>
<dbReference type="InterPro" id="IPR041698">
    <property type="entry name" value="Methyltransf_25"/>
</dbReference>
<dbReference type="Proteomes" id="UP000295680">
    <property type="component" value="Unassembled WGS sequence"/>
</dbReference>
<proteinExistence type="predicted"/>